<evidence type="ECO:0000256" key="2">
    <source>
        <dbReference type="ARBA" id="ARBA00022723"/>
    </source>
</evidence>
<evidence type="ECO:0000256" key="5">
    <source>
        <dbReference type="ARBA" id="ARBA00022833"/>
    </source>
</evidence>
<dbReference type="GO" id="GO:0008270">
    <property type="term" value="F:zinc ion binding"/>
    <property type="evidence" value="ECO:0007669"/>
    <property type="project" value="UniProtKB-KW"/>
</dbReference>
<keyword evidence="2" id="KW-0479">Metal-binding</keyword>
<dbReference type="Gene3D" id="3.30.160.60">
    <property type="entry name" value="Classic Zinc Finger"/>
    <property type="match status" value="7"/>
</dbReference>
<feature type="region of interest" description="Disordered" evidence="7">
    <location>
        <begin position="61"/>
        <end position="92"/>
    </location>
</feature>
<organism evidence="8">
    <name type="scientific">Cyprideis torosa</name>
    <dbReference type="NCBI Taxonomy" id="163714"/>
    <lineage>
        <taxon>Eukaryota</taxon>
        <taxon>Metazoa</taxon>
        <taxon>Ecdysozoa</taxon>
        <taxon>Arthropoda</taxon>
        <taxon>Crustacea</taxon>
        <taxon>Oligostraca</taxon>
        <taxon>Ostracoda</taxon>
        <taxon>Podocopa</taxon>
        <taxon>Podocopida</taxon>
        <taxon>Cytherocopina</taxon>
        <taxon>Cytheroidea</taxon>
        <taxon>Cytherideidae</taxon>
        <taxon>Cyprideis</taxon>
    </lineage>
</organism>
<dbReference type="FunFam" id="3.30.160.60:FF:000072">
    <property type="entry name" value="zinc finger protein 143 isoform X1"/>
    <property type="match status" value="1"/>
</dbReference>
<dbReference type="GO" id="GO:0000981">
    <property type="term" value="F:DNA-binding transcription factor activity, RNA polymerase II-specific"/>
    <property type="evidence" value="ECO:0007669"/>
    <property type="project" value="TreeGrafter"/>
</dbReference>
<dbReference type="FunFam" id="3.30.160.60:FF:000100">
    <property type="entry name" value="Zinc finger 45-like"/>
    <property type="match status" value="1"/>
</dbReference>
<comment type="subcellular location">
    <subcellularLocation>
        <location evidence="1">Nucleus</location>
    </subcellularLocation>
</comment>
<dbReference type="OrthoDB" id="6336709at2759"/>
<dbReference type="GO" id="GO:0005634">
    <property type="term" value="C:nucleus"/>
    <property type="evidence" value="ECO:0007669"/>
    <property type="project" value="UniProtKB-SubCell"/>
</dbReference>
<evidence type="ECO:0000256" key="6">
    <source>
        <dbReference type="ARBA" id="ARBA00023242"/>
    </source>
</evidence>
<evidence type="ECO:0000256" key="3">
    <source>
        <dbReference type="ARBA" id="ARBA00022737"/>
    </source>
</evidence>
<keyword evidence="3" id="KW-0677">Repeat</keyword>
<dbReference type="SUPFAM" id="SSF57667">
    <property type="entry name" value="beta-beta-alpha zinc fingers"/>
    <property type="match status" value="4"/>
</dbReference>
<evidence type="ECO:0000256" key="7">
    <source>
        <dbReference type="SAM" id="MobiDB-lite"/>
    </source>
</evidence>
<dbReference type="GO" id="GO:0000977">
    <property type="term" value="F:RNA polymerase II transcription regulatory region sequence-specific DNA binding"/>
    <property type="evidence" value="ECO:0007669"/>
    <property type="project" value="TreeGrafter"/>
</dbReference>
<dbReference type="Pfam" id="PF13894">
    <property type="entry name" value="zf-C2H2_4"/>
    <property type="match status" value="1"/>
</dbReference>
<evidence type="ECO:0000256" key="4">
    <source>
        <dbReference type="ARBA" id="ARBA00022771"/>
    </source>
</evidence>
<keyword evidence="5" id="KW-0862">Zinc</keyword>
<dbReference type="InterPro" id="IPR013087">
    <property type="entry name" value="Znf_C2H2_type"/>
</dbReference>
<dbReference type="FunFam" id="3.30.160.60:FF:000145">
    <property type="entry name" value="Zinc finger protein 574"/>
    <property type="match status" value="1"/>
</dbReference>
<dbReference type="PANTHER" id="PTHR24379:SF127">
    <property type="entry name" value="BLOODY FINGERS-RELATED"/>
    <property type="match status" value="1"/>
</dbReference>
<feature type="compositionally biased region" description="Basic and acidic residues" evidence="7">
    <location>
        <begin position="164"/>
        <end position="174"/>
    </location>
</feature>
<keyword evidence="4" id="KW-0863">Zinc-finger</keyword>
<dbReference type="PROSITE" id="PS50157">
    <property type="entry name" value="ZINC_FINGER_C2H2_2"/>
    <property type="match status" value="6"/>
</dbReference>
<accession>A0A7R8ZVJ8</accession>
<dbReference type="SMART" id="SM00355">
    <property type="entry name" value="ZnF_C2H2"/>
    <property type="match status" value="9"/>
</dbReference>
<feature type="compositionally biased region" description="Basic residues" evidence="7">
    <location>
        <begin position="141"/>
        <end position="150"/>
    </location>
</feature>
<evidence type="ECO:0000256" key="1">
    <source>
        <dbReference type="ARBA" id="ARBA00004123"/>
    </source>
</evidence>
<dbReference type="EMBL" id="OB666478">
    <property type="protein sequence ID" value="CAD7233541.1"/>
    <property type="molecule type" value="Genomic_DNA"/>
</dbReference>
<dbReference type="AlphaFoldDB" id="A0A7R8ZVJ8"/>
<dbReference type="InterPro" id="IPR036236">
    <property type="entry name" value="Znf_C2H2_sf"/>
</dbReference>
<keyword evidence="6" id="KW-0539">Nucleus</keyword>
<gene>
    <name evidence="8" type="ORF">CTOB1V02_LOCUS11362</name>
</gene>
<feature type="compositionally biased region" description="Acidic residues" evidence="7">
    <location>
        <begin position="154"/>
        <end position="163"/>
    </location>
</feature>
<name>A0A7R8ZVJ8_9CRUS</name>
<protein>
    <submittedName>
        <fullName evidence="8">Uncharacterized protein</fullName>
    </submittedName>
</protein>
<reference evidence="8" key="1">
    <citation type="submission" date="2020-11" db="EMBL/GenBank/DDBJ databases">
        <authorList>
            <person name="Tran Van P."/>
        </authorList>
    </citation>
    <scope>NUCLEOTIDE SEQUENCE</scope>
</reference>
<proteinExistence type="predicted"/>
<dbReference type="PANTHER" id="PTHR24379">
    <property type="entry name" value="KRAB AND ZINC FINGER DOMAIN-CONTAINING"/>
    <property type="match status" value="1"/>
</dbReference>
<feature type="compositionally biased region" description="Basic and acidic residues" evidence="7">
    <location>
        <begin position="65"/>
        <end position="83"/>
    </location>
</feature>
<dbReference type="Pfam" id="PF00096">
    <property type="entry name" value="zf-C2H2"/>
    <property type="match status" value="4"/>
</dbReference>
<dbReference type="Pfam" id="PF13912">
    <property type="entry name" value="zf-C2H2_6"/>
    <property type="match status" value="1"/>
</dbReference>
<sequence>MDTSSAAQVSSELARKPQWYQKCFEFFFEDLKALRADIDSEILQKVFVVFVTCLDRAETATTAKTQKEDSASNKTSVEVKTETVDESTTADGNQLSTAADLCHSSEVPEEPNLFDFLATELREAVETESSEEVTDSSFLPVRKRTGRKRRTDKEEEEKEEEPEPDRKPSRSKRAEDLSCEECGKRYNNRSSLHRHKTYKHNSTVKCPTCGETVPLSYLEGHMADHEKTPVIQCKDCGKSFLNKRNLSNHIQRHHKPQNWVICDVCGKSVYRYFMDKHMDVHRAKTTDQSEGEAEHVCTICNKSYATQQRLYMHNAWKHKTSALVCSICGQAFKFKGKLKEHEASHTGEALYKCKICGAGFPRRRQIRLHEMKHNNDRRYKCPQCPKAFFTSVDLREHIYSHTGERPFACALCGLTYSSKGSKNTHMRIKHKNVSNSVSRAFVNPGDRSLGDSFNSLTVGSAGE</sequence>
<feature type="region of interest" description="Disordered" evidence="7">
    <location>
        <begin position="125"/>
        <end position="174"/>
    </location>
</feature>
<dbReference type="PROSITE" id="PS00028">
    <property type="entry name" value="ZINC_FINGER_C2H2_1"/>
    <property type="match status" value="7"/>
</dbReference>
<evidence type="ECO:0000313" key="8">
    <source>
        <dbReference type="EMBL" id="CAD7233541.1"/>
    </source>
</evidence>